<dbReference type="SUPFAM" id="SSF51735">
    <property type="entry name" value="NAD(P)-binding Rossmann-fold domains"/>
    <property type="match status" value="1"/>
</dbReference>
<protein>
    <submittedName>
        <fullName evidence="3">Diacetyl reductase</fullName>
    </submittedName>
</protein>
<evidence type="ECO:0000313" key="4">
    <source>
        <dbReference type="Proteomes" id="UP000642070"/>
    </source>
</evidence>
<dbReference type="PANTHER" id="PTHR24321:SF8">
    <property type="entry name" value="ESTRADIOL 17-BETA-DEHYDROGENASE 8-RELATED"/>
    <property type="match status" value="1"/>
</dbReference>
<comment type="caution">
    <text evidence="3">The sequence shown here is derived from an EMBL/GenBank/DDBJ whole genome shotgun (WGS) entry which is preliminary data.</text>
</comment>
<keyword evidence="4" id="KW-1185">Reference proteome</keyword>
<dbReference type="RefSeq" id="WP_190251524.1">
    <property type="nucleotide sequence ID" value="NZ_BMPI01000019.1"/>
</dbReference>
<dbReference type="PROSITE" id="PS00061">
    <property type="entry name" value="ADH_SHORT"/>
    <property type="match status" value="1"/>
</dbReference>
<dbReference type="InterPro" id="IPR020904">
    <property type="entry name" value="Sc_DH/Rdtase_CS"/>
</dbReference>
<evidence type="ECO:0000313" key="3">
    <source>
        <dbReference type="EMBL" id="GGM35623.1"/>
    </source>
</evidence>
<accession>A0A917TSB2</accession>
<reference evidence="3" key="1">
    <citation type="journal article" date="2014" name="Int. J. Syst. Evol. Microbiol.">
        <title>Complete genome sequence of Corynebacterium casei LMG S-19264T (=DSM 44701T), isolated from a smear-ripened cheese.</title>
        <authorList>
            <consortium name="US DOE Joint Genome Institute (JGI-PGF)"/>
            <person name="Walter F."/>
            <person name="Albersmeier A."/>
            <person name="Kalinowski J."/>
            <person name="Ruckert C."/>
        </authorList>
    </citation>
    <scope>NUCLEOTIDE SEQUENCE</scope>
    <source>
        <strain evidence="3">JCM 19831</strain>
    </source>
</reference>
<reference evidence="3" key="2">
    <citation type="submission" date="2020-09" db="EMBL/GenBank/DDBJ databases">
        <authorList>
            <person name="Sun Q."/>
            <person name="Ohkuma M."/>
        </authorList>
    </citation>
    <scope>NUCLEOTIDE SEQUENCE</scope>
    <source>
        <strain evidence="3">JCM 19831</strain>
    </source>
</reference>
<organism evidence="3 4">
    <name type="scientific">Dactylosporangium sucinum</name>
    <dbReference type="NCBI Taxonomy" id="1424081"/>
    <lineage>
        <taxon>Bacteria</taxon>
        <taxon>Bacillati</taxon>
        <taxon>Actinomycetota</taxon>
        <taxon>Actinomycetes</taxon>
        <taxon>Micromonosporales</taxon>
        <taxon>Micromonosporaceae</taxon>
        <taxon>Dactylosporangium</taxon>
    </lineage>
</organism>
<dbReference type="GO" id="GO:0016491">
    <property type="term" value="F:oxidoreductase activity"/>
    <property type="evidence" value="ECO:0007669"/>
    <property type="project" value="UniProtKB-KW"/>
</dbReference>
<dbReference type="Gene3D" id="3.40.50.720">
    <property type="entry name" value="NAD(P)-binding Rossmann-like Domain"/>
    <property type="match status" value="1"/>
</dbReference>
<comment type="similarity">
    <text evidence="1">Belongs to the short-chain dehydrogenases/reductases (SDR) family.</text>
</comment>
<dbReference type="InterPro" id="IPR036291">
    <property type="entry name" value="NAD(P)-bd_dom_sf"/>
</dbReference>
<gene>
    <name evidence="3" type="ORF">GCM10007977_041300</name>
</gene>
<evidence type="ECO:0000256" key="2">
    <source>
        <dbReference type="ARBA" id="ARBA00023002"/>
    </source>
</evidence>
<dbReference type="PRINTS" id="PR00081">
    <property type="entry name" value="GDHRDH"/>
</dbReference>
<dbReference type="Proteomes" id="UP000642070">
    <property type="component" value="Unassembled WGS sequence"/>
</dbReference>
<dbReference type="InterPro" id="IPR002347">
    <property type="entry name" value="SDR_fam"/>
</dbReference>
<dbReference type="EMBL" id="BMPI01000019">
    <property type="protein sequence ID" value="GGM35623.1"/>
    <property type="molecule type" value="Genomic_DNA"/>
</dbReference>
<dbReference type="PANTHER" id="PTHR24321">
    <property type="entry name" value="DEHYDROGENASES, SHORT CHAIN"/>
    <property type="match status" value="1"/>
</dbReference>
<evidence type="ECO:0000256" key="1">
    <source>
        <dbReference type="ARBA" id="ARBA00006484"/>
    </source>
</evidence>
<dbReference type="CDD" id="cd05233">
    <property type="entry name" value="SDR_c"/>
    <property type="match status" value="1"/>
</dbReference>
<proteinExistence type="inferred from homology"/>
<name>A0A917TSB2_9ACTN</name>
<dbReference type="FunFam" id="3.40.50.720:FF:000084">
    <property type="entry name" value="Short-chain dehydrogenase reductase"/>
    <property type="match status" value="1"/>
</dbReference>
<keyword evidence="2" id="KW-0560">Oxidoreductase</keyword>
<dbReference type="AlphaFoldDB" id="A0A917TSB2"/>
<dbReference type="Pfam" id="PF13561">
    <property type="entry name" value="adh_short_C2"/>
    <property type="match status" value="1"/>
</dbReference>
<sequence>MRSDQVVIVVGAAAMGSIGHAVAVRAARDGADVVVADIERPPAMIPDVETEAGWTGLAGVVREIELLGRRALAVTCDVTRTDQVRALVAAAEEQGEIAGMVNTTRAPIEPARSSLDMDDDVWATTFDINVRGALSCAKAVARSMMARGRPGSIVHISSLAGIHPLRGRTAYCASKAALNMLTQVMALDLAPAGIRVNAVCPAIIATHRIDPDEAAKAERAGVSLAEQRRMLLAEQSAAIPLGRVGSAEDVADVVGFLLSPASSYVTGQLVTVSGGLGYPVPIPVYPGEH</sequence>